<feature type="transmembrane region" description="Helical" evidence="1">
    <location>
        <begin position="627"/>
        <end position="647"/>
    </location>
</feature>
<evidence type="ECO:0000313" key="3">
    <source>
        <dbReference type="EMBL" id="ASJ06681.1"/>
    </source>
</evidence>
<gene>
    <name evidence="3" type="ORF">A3L08_04780</name>
</gene>
<protein>
    <submittedName>
        <fullName evidence="3">C4-dicarboxylate ABC transporter permease</fullName>
    </submittedName>
</protein>
<feature type="transmembrane region" description="Helical" evidence="1">
    <location>
        <begin position="143"/>
        <end position="161"/>
    </location>
</feature>
<dbReference type="InterPro" id="IPR011853">
    <property type="entry name" value="TRAP_DctM-Dct_fused"/>
</dbReference>
<feature type="transmembrane region" description="Helical" evidence="1">
    <location>
        <begin position="600"/>
        <end position="621"/>
    </location>
</feature>
<keyword evidence="1" id="KW-0472">Membrane</keyword>
<feature type="transmembrane region" description="Helical" evidence="1">
    <location>
        <begin position="711"/>
        <end position="733"/>
    </location>
</feature>
<feature type="transmembrane region" description="Helical" evidence="1">
    <location>
        <begin position="168"/>
        <end position="185"/>
    </location>
</feature>
<accession>A0A218P7D1</accession>
<feature type="transmembrane region" description="Helical" evidence="1">
    <location>
        <begin position="575"/>
        <end position="593"/>
    </location>
</feature>
<sequence>MPDIDKEPKGLEELEELKEMEEKVEEVFEKTRTLTPKLELLIKAAAILIGIYEILFIFNFNYTLYDMFARMGLKIDLLRVTLQTKQGEAFVLAMILLITFLIYPLRKREEELRKVPFYDYILAALGVISSLYLFVVYQRYAEFAEVYTLDVVFGVLAIILVLEATRRVLGWVLPLVVTIFLLYGIQNIGFNWVRFTQQLYFDEGIFGIPFFVMTIYVFAFVFFGAFLLKIGISDYITEFMITLFGKRPGGPAKAAVVSSGLMGTVSGSSVANVLTTGTFTIPLMKKAGYPPEIAGAVEPVASTGGQLMPPIMGAAAFIMAEFLGVPYNKLIIAAVLPALVYYTGVYLFIDLETKRLGLKGMPSEHFAPLKYFLRKLYILLPIAVITVALVWGIPPHISAISSLGIAIWVAWIAKDEIEGHEGLYVGLVLLTTVLMFTSKSIAVPVAGILLLTGLALVALAFVSDLVELNEKLYISLLFILFVALTKFLGMSKEQILLMSGVMGIVFSLIVGYVSKSESGKKMYEATYQSMIDAGKTSTSVMLAAASAGLIQGVLTMTGLVTSLGYRLVDLTAGNLWLLLLLTMIFSLILGMGVPTTANYIITSLVAAPAIYNAVLGLQPYSSPVPGFGTPIALLAAHFFVFYFGILADVTPPVALASYAGSALAGGDFWKTAMNAVKYALAGYIGPYIYFTHPEMFIITVQEWTARMALTVIYDFGATLLVMYILAISLTGWFGVHIRKELRALLAAVGVLSATLNPIIVGIGLAAVLAIKFLGKRG</sequence>
<feature type="transmembrane region" description="Helical" evidence="1">
    <location>
        <begin position="495"/>
        <end position="513"/>
    </location>
</feature>
<feature type="transmembrane region" description="Helical" evidence="1">
    <location>
        <begin position="205"/>
        <end position="228"/>
    </location>
</feature>
<dbReference type="PANTHER" id="PTHR43849">
    <property type="entry name" value="BLL3936 PROTEIN"/>
    <property type="match status" value="1"/>
</dbReference>
<feature type="transmembrane region" description="Helical" evidence="1">
    <location>
        <begin position="89"/>
        <end position="105"/>
    </location>
</feature>
<organism evidence="3 4">
    <name type="scientific">Thermococcus pacificus</name>
    <dbReference type="NCBI Taxonomy" id="71998"/>
    <lineage>
        <taxon>Archaea</taxon>
        <taxon>Methanobacteriati</taxon>
        <taxon>Methanobacteriota</taxon>
        <taxon>Thermococci</taxon>
        <taxon>Thermococcales</taxon>
        <taxon>Thermococcaceae</taxon>
        <taxon>Thermococcus</taxon>
    </lineage>
</organism>
<dbReference type="NCBIfam" id="TIGR02123">
    <property type="entry name" value="TRAP_fused"/>
    <property type="match status" value="1"/>
</dbReference>
<evidence type="ECO:0000259" key="2">
    <source>
        <dbReference type="Pfam" id="PF06808"/>
    </source>
</evidence>
<keyword evidence="4" id="KW-1185">Reference proteome</keyword>
<feature type="domain" description="TRAP C4-dicarboxylate transport system permease DctM subunit" evidence="2">
    <location>
        <begin position="156"/>
        <end position="701"/>
    </location>
</feature>
<keyword evidence="1" id="KW-1133">Transmembrane helix</keyword>
<feature type="transmembrane region" description="Helical" evidence="1">
    <location>
        <begin position="444"/>
        <end position="465"/>
    </location>
</feature>
<evidence type="ECO:0000256" key="1">
    <source>
        <dbReference type="SAM" id="Phobius"/>
    </source>
</evidence>
<name>A0A218P7D1_9EURY</name>
<dbReference type="PANTHER" id="PTHR43849:SF2">
    <property type="entry name" value="BLL3936 PROTEIN"/>
    <property type="match status" value="1"/>
</dbReference>
<feature type="transmembrane region" description="Helical" evidence="1">
    <location>
        <begin position="745"/>
        <end position="770"/>
    </location>
</feature>
<proteinExistence type="predicted"/>
<keyword evidence="1" id="KW-0812">Transmembrane</keyword>
<dbReference type="InterPro" id="IPR010656">
    <property type="entry name" value="DctM"/>
</dbReference>
<dbReference type="KEGG" id="tpaf:A3L08_04780"/>
<dbReference type="Proteomes" id="UP000197418">
    <property type="component" value="Chromosome"/>
</dbReference>
<feature type="transmembrane region" description="Helical" evidence="1">
    <location>
        <begin position="540"/>
        <end position="563"/>
    </location>
</feature>
<dbReference type="AlphaFoldDB" id="A0A218P7D1"/>
<feature type="transmembrane region" description="Helical" evidence="1">
    <location>
        <begin position="331"/>
        <end position="351"/>
    </location>
</feature>
<reference evidence="3 4" key="1">
    <citation type="submission" date="2016-04" db="EMBL/GenBank/DDBJ databases">
        <title>Complete genome sequence of Thermococcus pacificus type strain P4.</title>
        <authorList>
            <person name="Oger P.M."/>
        </authorList>
    </citation>
    <scope>NUCLEOTIDE SEQUENCE [LARGE SCALE GENOMIC DNA]</scope>
    <source>
        <strain evidence="3 4">P-4</strain>
    </source>
</reference>
<feature type="transmembrane region" description="Helical" evidence="1">
    <location>
        <begin position="472"/>
        <end position="489"/>
    </location>
</feature>
<dbReference type="Pfam" id="PF06808">
    <property type="entry name" value="DctM"/>
    <property type="match status" value="1"/>
</dbReference>
<feature type="transmembrane region" description="Helical" evidence="1">
    <location>
        <begin position="40"/>
        <end position="62"/>
    </location>
</feature>
<feature type="transmembrane region" description="Helical" evidence="1">
    <location>
        <begin position="372"/>
        <end position="391"/>
    </location>
</feature>
<dbReference type="OrthoDB" id="371890at2157"/>
<feature type="transmembrane region" description="Helical" evidence="1">
    <location>
        <begin position="117"/>
        <end position="137"/>
    </location>
</feature>
<dbReference type="EMBL" id="CP015102">
    <property type="protein sequence ID" value="ASJ06681.1"/>
    <property type="molecule type" value="Genomic_DNA"/>
</dbReference>
<evidence type="ECO:0000313" key="4">
    <source>
        <dbReference type="Proteomes" id="UP000197418"/>
    </source>
</evidence>